<dbReference type="EMBL" id="JANEYF010001932">
    <property type="protein sequence ID" value="KAJ8954266.1"/>
    <property type="molecule type" value="Genomic_DNA"/>
</dbReference>
<reference evidence="4" key="1">
    <citation type="journal article" date="2023" name="Insect Mol. Biol.">
        <title>Genome sequencing provides insights into the evolution of gene families encoding plant cell wall-degrading enzymes in longhorned beetles.</title>
        <authorList>
            <person name="Shin N.R."/>
            <person name="Okamura Y."/>
            <person name="Kirsch R."/>
            <person name="Pauchet Y."/>
        </authorList>
    </citation>
    <scope>NUCLEOTIDE SEQUENCE</scope>
    <source>
        <strain evidence="4">RBIC_L_NR</strain>
    </source>
</reference>
<protein>
    <recommendedName>
        <fullName evidence="3">HMG box domain-containing protein</fullName>
    </recommendedName>
</protein>
<name>A0AAV8YTR0_9CUCU</name>
<feature type="region of interest" description="Disordered" evidence="2">
    <location>
        <begin position="1"/>
        <end position="31"/>
    </location>
</feature>
<dbReference type="SMART" id="SM00398">
    <property type="entry name" value="HMG"/>
    <property type="match status" value="1"/>
</dbReference>
<feature type="compositionally biased region" description="Basic and acidic residues" evidence="2">
    <location>
        <begin position="120"/>
        <end position="183"/>
    </location>
</feature>
<evidence type="ECO:0000313" key="4">
    <source>
        <dbReference type="EMBL" id="KAJ8954266.1"/>
    </source>
</evidence>
<dbReference type="GO" id="GO:0003677">
    <property type="term" value="F:DNA binding"/>
    <property type="evidence" value="ECO:0007669"/>
    <property type="project" value="UniProtKB-UniRule"/>
</dbReference>
<dbReference type="Gene3D" id="1.10.30.10">
    <property type="entry name" value="High mobility group box domain"/>
    <property type="match status" value="1"/>
</dbReference>
<dbReference type="GO" id="GO:0005634">
    <property type="term" value="C:nucleus"/>
    <property type="evidence" value="ECO:0007669"/>
    <property type="project" value="UniProtKB-UniRule"/>
</dbReference>
<sequence length="183" mass="21930">MDNRPSRSHVKNRTSKITVQKIPSGSGKVSRNPFINFLKDYRKSNKHALNVVELTKRGAQLWRGMNDKEKSPYISLSKQAPVKYKQSRSRRRRRKRSRRRRKGRRRRRRSRSSSFTTEDSVERSDHERKTKDEKRKERNPDERNKGEKPPHASKDHNSNNKKGSDEYEVKYKNSKYEESRDFI</sequence>
<keyword evidence="1" id="KW-0238">DNA-binding</keyword>
<feature type="domain" description="HMG box" evidence="3">
    <location>
        <begin position="27"/>
        <end position="92"/>
    </location>
</feature>
<dbReference type="Proteomes" id="UP001162156">
    <property type="component" value="Unassembled WGS sequence"/>
</dbReference>
<comment type="caution">
    <text evidence="4">The sequence shown here is derived from an EMBL/GenBank/DDBJ whole genome shotgun (WGS) entry which is preliminary data.</text>
</comment>
<keyword evidence="5" id="KW-1185">Reference proteome</keyword>
<evidence type="ECO:0000313" key="5">
    <source>
        <dbReference type="Proteomes" id="UP001162156"/>
    </source>
</evidence>
<keyword evidence="1" id="KW-0539">Nucleus</keyword>
<dbReference type="Pfam" id="PF00505">
    <property type="entry name" value="HMG_box"/>
    <property type="match status" value="1"/>
</dbReference>
<dbReference type="InterPro" id="IPR036910">
    <property type="entry name" value="HMG_box_dom_sf"/>
</dbReference>
<dbReference type="AlphaFoldDB" id="A0AAV8YTR0"/>
<dbReference type="PROSITE" id="PS50118">
    <property type="entry name" value="HMG_BOX_2"/>
    <property type="match status" value="1"/>
</dbReference>
<dbReference type="InterPro" id="IPR009071">
    <property type="entry name" value="HMG_box_dom"/>
</dbReference>
<organism evidence="4 5">
    <name type="scientific">Rhamnusium bicolor</name>
    <dbReference type="NCBI Taxonomy" id="1586634"/>
    <lineage>
        <taxon>Eukaryota</taxon>
        <taxon>Metazoa</taxon>
        <taxon>Ecdysozoa</taxon>
        <taxon>Arthropoda</taxon>
        <taxon>Hexapoda</taxon>
        <taxon>Insecta</taxon>
        <taxon>Pterygota</taxon>
        <taxon>Neoptera</taxon>
        <taxon>Endopterygota</taxon>
        <taxon>Coleoptera</taxon>
        <taxon>Polyphaga</taxon>
        <taxon>Cucujiformia</taxon>
        <taxon>Chrysomeloidea</taxon>
        <taxon>Cerambycidae</taxon>
        <taxon>Lepturinae</taxon>
        <taxon>Rhagiini</taxon>
        <taxon>Rhamnusium</taxon>
    </lineage>
</organism>
<feature type="compositionally biased region" description="Polar residues" evidence="2">
    <location>
        <begin position="15"/>
        <end position="29"/>
    </location>
</feature>
<proteinExistence type="predicted"/>
<feature type="compositionally biased region" description="Basic residues" evidence="2">
    <location>
        <begin position="1"/>
        <end position="14"/>
    </location>
</feature>
<evidence type="ECO:0000256" key="2">
    <source>
        <dbReference type="SAM" id="MobiDB-lite"/>
    </source>
</evidence>
<gene>
    <name evidence="4" type="ORF">NQ314_007141</name>
</gene>
<dbReference type="PANTHER" id="PTHR47658">
    <property type="entry name" value="HIGH MOBILITY GROUP B PROTEIN 12-RELATED"/>
    <property type="match status" value="1"/>
</dbReference>
<feature type="DNA-binding region" description="HMG box" evidence="1">
    <location>
        <begin position="27"/>
        <end position="92"/>
    </location>
</feature>
<dbReference type="PANTHER" id="PTHR47658:SF6">
    <property type="entry name" value="HMG BOX DOMAIN-CONTAINING PROTEIN"/>
    <property type="match status" value="1"/>
</dbReference>
<feature type="compositionally biased region" description="Basic residues" evidence="2">
    <location>
        <begin position="85"/>
        <end position="111"/>
    </location>
</feature>
<evidence type="ECO:0000259" key="3">
    <source>
        <dbReference type="PROSITE" id="PS50118"/>
    </source>
</evidence>
<dbReference type="SUPFAM" id="SSF47095">
    <property type="entry name" value="HMG-box"/>
    <property type="match status" value="1"/>
</dbReference>
<accession>A0AAV8YTR0</accession>
<feature type="region of interest" description="Disordered" evidence="2">
    <location>
        <begin position="70"/>
        <end position="183"/>
    </location>
</feature>
<evidence type="ECO:0000256" key="1">
    <source>
        <dbReference type="PROSITE-ProRule" id="PRU00267"/>
    </source>
</evidence>